<sequence>MNKRYRPRGFGGYIQAKARKKSTSKKQRIDPRLSVWDLGYWDKSWDDPTCEQHWEGASNYQDFWSLDKAINRAIELNLMRASEVQNVKLFCLKNGEYTVGDSTSAGWLIERFNDINPTSPYPLEPLWMLIDLGDDERLWLEDLDPDNWLFERDIPSILSHRKIQQLQLEDKIIVDRMTLPKLLSLVMPSSSWTDLQYQEIWLQCIFEHGTLYTYRSEHGRRIQIARRMTELEEADDEDDEDDDYEEGELNWDSDEYYADDDDYEEE</sequence>
<gene>
    <name evidence="2" type="ORF">H6G03_33445</name>
</gene>
<keyword evidence="3" id="KW-1185">Reference proteome</keyword>
<name>A0A926VLB5_9CYAN</name>
<feature type="region of interest" description="Disordered" evidence="1">
    <location>
        <begin position="228"/>
        <end position="266"/>
    </location>
</feature>
<evidence type="ECO:0000256" key="1">
    <source>
        <dbReference type="SAM" id="MobiDB-lite"/>
    </source>
</evidence>
<reference evidence="2" key="1">
    <citation type="journal article" date="2015" name="ISME J.">
        <title>Draft Genome Sequence of Streptomyces incarnatus NRRL8089, which Produces the Nucleoside Antibiotic Sinefungin.</title>
        <authorList>
            <person name="Oshima K."/>
            <person name="Hattori M."/>
            <person name="Shimizu H."/>
            <person name="Fukuda K."/>
            <person name="Nemoto M."/>
            <person name="Inagaki K."/>
            <person name="Tamura T."/>
        </authorList>
    </citation>
    <scope>NUCLEOTIDE SEQUENCE</scope>
    <source>
        <strain evidence="2">FACHB-1375</strain>
    </source>
</reference>
<feature type="compositionally biased region" description="Acidic residues" evidence="1">
    <location>
        <begin position="231"/>
        <end position="266"/>
    </location>
</feature>
<protein>
    <submittedName>
        <fullName evidence="2">Uncharacterized protein</fullName>
    </submittedName>
</protein>
<comment type="caution">
    <text evidence="2">The sequence shown here is derived from an EMBL/GenBank/DDBJ whole genome shotgun (WGS) entry which is preliminary data.</text>
</comment>
<dbReference type="RefSeq" id="WP_190474693.1">
    <property type="nucleotide sequence ID" value="NZ_JACJPW010000150.1"/>
</dbReference>
<evidence type="ECO:0000313" key="2">
    <source>
        <dbReference type="EMBL" id="MBD2185911.1"/>
    </source>
</evidence>
<dbReference type="EMBL" id="JACJPW010000150">
    <property type="protein sequence ID" value="MBD2185911.1"/>
    <property type="molecule type" value="Genomic_DNA"/>
</dbReference>
<proteinExistence type="predicted"/>
<organism evidence="2 3">
    <name type="scientific">Aerosakkonema funiforme FACHB-1375</name>
    <dbReference type="NCBI Taxonomy" id="2949571"/>
    <lineage>
        <taxon>Bacteria</taxon>
        <taxon>Bacillati</taxon>
        <taxon>Cyanobacteriota</taxon>
        <taxon>Cyanophyceae</taxon>
        <taxon>Oscillatoriophycideae</taxon>
        <taxon>Aerosakkonematales</taxon>
        <taxon>Aerosakkonemataceae</taxon>
        <taxon>Aerosakkonema</taxon>
    </lineage>
</organism>
<evidence type="ECO:0000313" key="3">
    <source>
        <dbReference type="Proteomes" id="UP000641646"/>
    </source>
</evidence>
<reference evidence="2" key="2">
    <citation type="submission" date="2020-08" db="EMBL/GenBank/DDBJ databases">
        <authorList>
            <person name="Chen M."/>
            <person name="Teng W."/>
            <person name="Zhao L."/>
            <person name="Hu C."/>
            <person name="Zhou Y."/>
            <person name="Han B."/>
            <person name="Song L."/>
            <person name="Shu W."/>
        </authorList>
    </citation>
    <scope>NUCLEOTIDE SEQUENCE</scope>
    <source>
        <strain evidence="2">FACHB-1375</strain>
    </source>
</reference>
<dbReference type="AlphaFoldDB" id="A0A926VLB5"/>
<accession>A0A926VLB5</accession>
<dbReference type="Proteomes" id="UP000641646">
    <property type="component" value="Unassembled WGS sequence"/>
</dbReference>